<comment type="subcellular location">
    <subcellularLocation>
        <location evidence="1">Membrane</location>
        <topology evidence="1">Single-pass membrane protein</topology>
    </subcellularLocation>
</comment>
<comment type="caution">
    <text evidence="7">The sequence shown here is derived from an EMBL/GenBank/DDBJ whole genome shotgun (WGS) entry which is preliminary data.</text>
</comment>
<evidence type="ECO:0000256" key="4">
    <source>
        <dbReference type="ARBA" id="ARBA00023136"/>
    </source>
</evidence>
<evidence type="ECO:0000256" key="5">
    <source>
        <dbReference type="SAM" id="MobiDB-lite"/>
    </source>
</evidence>
<organism evidence="7 8">
    <name type="scientific">Dendryphion nanum</name>
    <dbReference type="NCBI Taxonomy" id="256645"/>
    <lineage>
        <taxon>Eukaryota</taxon>
        <taxon>Fungi</taxon>
        <taxon>Dikarya</taxon>
        <taxon>Ascomycota</taxon>
        <taxon>Pezizomycotina</taxon>
        <taxon>Dothideomycetes</taxon>
        <taxon>Pleosporomycetidae</taxon>
        <taxon>Pleosporales</taxon>
        <taxon>Torulaceae</taxon>
        <taxon>Dendryphion</taxon>
    </lineage>
</organism>
<dbReference type="GO" id="GO:0071944">
    <property type="term" value="C:cell periphery"/>
    <property type="evidence" value="ECO:0007669"/>
    <property type="project" value="UniProtKB-ARBA"/>
</dbReference>
<feature type="region of interest" description="Disordered" evidence="5">
    <location>
        <begin position="1"/>
        <end position="36"/>
    </location>
</feature>
<feature type="region of interest" description="Disordered" evidence="5">
    <location>
        <begin position="73"/>
        <end position="94"/>
    </location>
</feature>
<dbReference type="AlphaFoldDB" id="A0A9P9J277"/>
<feature type="compositionally biased region" description="Basic and acidic residues" evidence="5">
    <location>
        <begin position="130"/>
        <end position="145"/>
    </location>
</feature>
<evidence type="ECO:0000256" key="6">
    <source>
        <dbReference type="SAM" id="Phobius"/>
    </source>
</evidence>
<protein>
    <submittedName>
        <fullName evidence="7">Uncharacterized protein</fullName>
    </submittedName>
</protein>
<evidence type="ECO:0000256" key="2">
    <source>
        <dbReference type="ARBA" id="ARBA00022692"/>
    </source>
</evidence>
<dbReference type="EMBL" id="JAGMWT010000001">
    <property type="protein sequence ID" value="KAH7138694.1"/>
    <property type="molecule type" value="Genomic_DNA"/>
</dbReference>
<evidence type="ECO:0000313" key="8">
    <source>
        <dbReference type="Proteomes" id="UP000700596"/>
    </source>
</evidence>
<keyword evidence="2 6" id="KW-0812">Transmembrane</keyword>
<dbReference type="Proteomes" id="UP000700596">
    <property type="component" value="Unassembled WGS sequence"/>
</dbReference>
<reference evidence="7" key="1">
    <citation type="journal article" date="2021" name="Nat. Commun.">
        <title>Genetic determinants of endophytism in the Arabidopsis root mycobiome.</title>
        <authorList>
            <person name="Mesny F."/>
            <person name="Miyauchi S."/>
            <person name="Thiergart T."/>
            <person name="Pickel B."/>
            <person name="Atanasova L."/>
            <person name="Karlsson M."/>
            <person name="Huettel B."/>
            <person name="Barry K.W."/>
            <person name="Haridas S."/>
            <person name="Chen C."/>
            <person name="Bauer D."/>
            <person name="Andreopoulos W."/>
            <person name="Pangilinan J."/>
            <person name="LaButti K."/>
            <person name="Riley R."/>
            <person name="Lipzen A."/>
            <person name="Clum A."/>
            <person name="Drula E."/>
            <person name="Henrissat B."/>
            <person name="Kohler A."/>
            <person name="Grigoriev I.V."/>
            <person name="Martin F.M."/>
            <person name="Hacquard S."/>
        </authorList>
    </citation>
    <scope>NUCLEOTIDE SEQUENCE</scope>
    <source>
        <strain evidence="7">MPI-CAGE-CH-0243</strain>
    </source>
</reference>
<evidence type="ECO:0000313" key="7">
    <source>
        <dbReference type="EMBL" id="KAH7138694.1"/>
    </source>
</evidence>
<dbReference type="PANTHER" id="PTHR15549:SF30">
    <property type="entry name" value="MID2 DOMAIN-CONTAINING PROTEIN"/>
    <property type="match status" value="1"/>
</dbReference>
<feature type="compositionally biased region" description="Basic and acidic residues" evidence="5">
    <location>
        <begin position="180"/>
        <end position="205"/>
    </location>
</feature>
<evidence type="ECO:0000256" key="3">
    <source>
        <dbReference type="ARBA" id="ARBA00022989"/>
    </source>
</evidence>
<evidence type="ECO:0000256" key="1">
    <source>
        <dbReference type="ARBA" id="ARBA00004167"/>
    </source>
</evidence>
<dbReference type="InterPro" id="IPR051694">
    <property type="entry name" value="Immunoregulatory_rcpt-like"/>
</dbReference>
<feature type="compositionally biased region" description="Polar residues" evidence="5">
    <location>
        <begin position="207"/>
        <end position="216"/>
    </location>
</feature>
<feature type="region of interest" description="Disordered" evidence="5">
    <location>
        <begin position="130"/>
        <end position="233"/>
    </location>
</feature>
<keyword evidence="3 6" id="KW-1133">Transmembrane helix</keyword>
<keyword evidence="8" id="KW-1185">Reference proteome</keyword>
<sequence length="233" mass="24721">MSSHPTGSLKTTASASSSTASSTASSTSSSASESGLSTGAAVGIGVGVVLVVAIAVIIGIWVWFKKRQRNQQQWSPPSELEPTSYYGAAPGHSAEDHKRLVGTEPVELAVPNRPVESSAVELAELEGDHDQRAPPYQDMHKHPIEPHGQSGQRAPGQQFEEYVVSPTGTTPGTMFLPASVRDRDGGPVGFEDTRSGTQDSREDRTALLSQGGQHTDYQPYERPGGRHYTDSPG</sequence>
<proteinExistence type="predicted"/>
<name>A0A9P9J277_9PLEO</name>
<dbReference type="PANTHER" id="PTHR15549">
    <property type="entry name" value="PAIRED IMMUNOGLOBULIN-LIKE TYPE 2 RECEPTOR"/>
    <property type="match status" value="1"/>
</dbReference>
<keyword evidence="4 6" id="KW-0472">Membrane</keyword>
<feature type="transmembrane region" description="Helical" evidence="6">
    <location>
        <begin position="40"/>
        <end position="64"/>
    </location>
</feature>
<gene>
    <name evidence="7" type="ORF">B0J11DRAFT_500895</name>
</gene>
<feature type="compositionally biased region" description="Basic and acidic residues" evidence="5">
    <location>
        <begin position="223"/>
        <end position="233"/>
    </location>
</feature>
<dbReference type="GO" id="GO:0016020">
    <property type="term" value="C:membrane"/>
    <property type="evidence" value="ECO:0007669"/>
    <property type="project" value="UniProtKB-SubCell"/>
</dbReference>
<accession>A0A9P9J277</accession>